<comment type="caution">
    <text evidence="2">The sequence shown here is derived from an EMBL/GenBank/DDBJ whole genome shotgun (WGS) entry which is preliminary data.</text>
</comment>
<dbReference type="SUPFAM" id="SSF53474">
    <property type="entry name" value="alpha/beta-Hydrolases"/>
    <property type="match status" value="1"/>
</dbReference>
<dbReference type="Proteomes" id="UP000295565">
    <property type="component" value="Unassembled WGS sequence"/>
</dbReference>
<reference evidence="2 3" key="1">
    <citation type="submission" date="2019-03" db="EMBL/GenBank/DDBJ databases">
        <title>Genomic Encyclopedia of Type Strains, Phase IV (KMG-IV): sequencing the most valuable type-strain genomes for metagenomic binning, comparative biology and taxonomic classification.</title>
        <authorList>
            <person name="Goeker M."/>
        </authorList>
    </citation>
    <scope>NUCLEOTIDE SEQUENCE [LARGE SCALE GENOMIC DNA]</scope>
    <source>
        <strain evidence="2 3">DSM 18577</strain>
    </source>
</reference>
<feature type="domain" description="Ig-like" evidence="1">
    <location>
        <begin position="134"/>
        <end position="211"/>
    </location>
</feature>
<dbReference type="InterPro" id="IPR029058">
    <property type="entry name" value="AB_hydrolase_fold"/>
</dbReference>
<dbReference type="PROSITE" id="PS50835">
    <property type="entry name" value="IG_LIKE"/>
    <property type="match status" value="1"/>
</dbReference>
<dbReference type="Gene3D" id="3.40.50.1820">
    <property type="entry name" value="alpha/beta hydrolase"/>
    <property type="match status" value="1"/>
</dbReference>
<evidence type="ECO:0000313" key="3">
    <source>
        <dbReference type="Proteomes" id="UP000295565"/>
    </source>
</evidence>
<dbReference type="EMBL" id="SMGD01000015">
    <property type="protein sequence ID" value="TCK47263.1"/>
    <property type="molecule type" value="Genomic_DNA"/>
</dbReference>
<evidence type="ECO:0000259" key="1">
    <source>
        <dbReference type="PROSITE" id="PS50835"/>
    </source>
</evidence>
<accession>A0A4R1J9H6</accession>
<dbReference type="AlphaFoldDB" id="A0A4R1J9H6"/>
<sequence length="211" mass="23469">MNSPSSVLQGPKDAPLLVLAHGAGAGMDHEFFQLLVPLLIDEIAVLRFNFPYMQRMLSEQKRRPPDRFNVLVDAFNQVIPTDWSAPIFIGGKSMGGRIATHVALDNSKLSGVIVLGFPFHPPGKPERNKGEHLPKLTKPLLIAQGQRDPFGNCSEITSDMLPDKSQLYWLHDGEHSFKPRKKSGLSWQDNLQSVALQMKGFIQCHIHSLGD</sequence>
<evidence type="ECO:0000313" key="2">
    <source>
        <dbReference type="EMBL" id="TCK47263.1"/>
    </source>
</evidence>
<keyword evidence="3" id="KW-1185">Reference proteome</keyword>
<protein>
    <recommendedName>
        <fullName evidence="1">Ig-like domain-containing protein</fullName>
    </recommendedName>
</protein>
<dbReference type="PANTHER" id="PTHR13136:SF11">
    <property type="entry name" value="TESTIS-EXPRESSED PROTEIN 30"/>
    <property type="match status" value="1"/>
</dbReference>
<gene>
    <name evidence="2" type="ORF">EV690_2972</name>
</gene>
<dbReference type="InterPro" id="IPR007110">
    <property type="entry name" value="Ig-like_dom"/>
</dbReference>
<dbReference type="InterPro" id="IPR026555">
    <property type="entry name" value="NSL3/Tex30"/>
</dbReference>
<dbReference type="InterPro" id="IPR046879">
    <property type="entry name" value="KANL3/Tex30_Abhydrolase"/>
</dbReference>
<proteinExistence type="predicted"/>
<dbReference type="PANTHER" id="PTHR13136">
    <property type="entry name" value="TESTIS DEVELOPMENT PROTEIN PRTD"/>
    <property type="match status" value="1"/>
</dbReference>
<name>A0A4R1J9H6_9GAMM</name>
<organism evidence="2 3">
    <name type="scientific">Celerinatantimonas diazotrophica</name>
    <dbReference type="NCBI Taxonomy" id="412034"/>
    <lineage>
        <taxon>Bacteria</taxon>
        <taxon>Pseudomonadati</taxon>
        <taxon>Pseudomonadota</taxon>
        <taxon>Gammaproteobacteria</taxon>
        <taxon>Celerinatantimonadaceae</taxon>
        <taxon>Celerinatantimonas</taxon>
    </lineage>
</organism>
<dbReference type="Pfam" id="PF20408">
    <property type="entry name" value="Abhydrolase_11"/>
    <property type="match status" value="1"/>
</dbReference>